<evidence type="ECO:0000313" key="1">
    <source>
        <dbReference type="EMBL" id="AFB84085.1"/>
    </source>
</evidence>
<keyword evidence="2" id="KW-1185">Reference proteome</keyword>
<sequence length="60" mass="6795">MVVKITTNGGMTLQANSAAVRVINGRFEASWLMRINLIENKFYFLSVNPEMIKTVEYING</sequence>
<dbReference type="KEGG" id="vg:14014066"/>
<evidence type="ECO:0000313" key="2">
    <source>
        <dbReference type="Proteomes" id="UP000008024"/>
    </source>
</evidence>
<dbReference type="Proteomes" id="UP000008024">
    <property type="component" value="Segment"/>
</dbReference>
<accession>H6WYN0</accession>
<dbReference type="EMBL" id="JQ340774">
    <property type="protein sequence ID" value="AFB84085.1"/>
    <property type="molecule type" value="Genomic_DNA"/>
</dbReference>
<reference evidence="1 2" key="1">
    <citation type="journal article" date="2012" name="J. Virol.">
        <title>Complete Genome Sequence of the Enterobacter cancerogenus Bacteriophage Enc34.</title>
        <authorList>
            <person name="Kazaks A."/>
            <person name="Dislers A."/>
            <person name="Lipowsky G."/>
            <person name="Nikolajeva V."/>
            <person name="Tars K."/>
        </authorList>
    </citation>
    <scope>NUCLEOTIDE SEQUENCE [LARGE SCALE GENOMIC DNA]</scope>
</reference>
<dbReference type="GeneID" id="14014066"/>
<protein>
    <submittedName>
        <fullName evidence="1">Uncharacterized protein</fullName>
    </submittedName>
</protein>
<dbReference type="RefSeq" id="YP_007007073.1">
    <property type="nucleotide sequence ID" value="NC_019524.2"/>
</dbReference>
<name>H6WYN0_9CAUD</name>
<proteinExistence type="predicted"/>
<organism evidence="1 2">
    <name type="scientific">Hafnia phage Enc34</name>
    <dbReference type="NCBI Taxonomy" id="1150990"/>
    <lineage>
        <taxon>Viruses</taxon>
        <taxon>Duplodnaviria</taxon>
        <taxon>Heunggongvirae</taxon>
        <taxon>Uroviricota</taxon>
        <taxon>Caudoviricetes</taxon>
        <taxon>Casjensviridae</taxon>
        <taxon>Enchivirus</taxon>
        <taxon>Enchivirus Enc34</taxon>
    </lineage>
</organism>